<dbReference type="OrthoDB" id="5365539at2"/>
<keyword evidence="2" id="KW-1185">Reference proteome</keyword>
<name>A0A562RMC3_9BURK</name>
<dbReference type="Proteomes" id="UP000318431">
    <property type="component" value="Unassembled WGS sequence"/>
</dbReference>
<dbReference type="AlphaFoldDB" id="A0A562RMC3"/>
<proteinExistence type="predicted"/>
<reference evidence="1 2" key="1">
    <citation type="journal article" date="2015" name="Stand. Genomic Sci.">
        <title>Genomic Encyclopedia of Bacterial and Archaeal Type Strains, Phase III: the genomes of soil and plant-associated and newly described type strains.</title>
        <authorList>
            <person name="Whitman W.B."/>
            <person name="Woyke T."/>
            <person name="Klenk H.P."/>
            <person name="Zhou Y."/>
            <person name="Lilburn T.G."/>
            <person name="Beck B.J."/>
            <person name="De Vos P."/>
            <person name="Vandamme P."/>
            <person name="Eisen J.A."/>
            <person name="Garrity G."/>
            <person name="Hugenholtz P."/>
            <person name="Kyrpides N.C."/>
        </authorList>
    </citation>
    <scope>NUCLEOTIDE SEQUENCE [LARGE SCALE GENOMIC DNA]</scope>
    <source>
        <strain evidence="1 2">CGMCC 1.10822</strain>
    </source>
</reference>
<accession>A0A562RMC3</accession>
<gene>
    <name evidence="1" type="ORF">IP91_01111</name>
</gene>
<sequence length="219" mass="24302">MSDKVITSSLQAITLFRSIVKSPLQTLLNGEVFSVEDESQAASPVAQVLDLSASSDLVVKYQTSSAAFLAASRLLYNNESECRSFPLSLTLRNSVNGSYELTELNKLQHAVSILDSGIPVIVPRYLCYARAFPKQDPDTLYDLLAVETVPLIRHVFSATHLNLPMLRMQMESRKQDEVVLEPNLKSLAGIRTSGANTFLFLSKKYLDLHGLPYLYKKGC</sequence>
<evidence type="ECO:0000313" key="2">
    <source>
        <dbReference type="Proteomes" id="UP000318431"/>
    </source>
</evidence>
<comment type="caution">
    <text evidence="1">The sequence shown here is derived from an EMBL/GenBank/DDBJ whole genome shotgun (WGS) entry which is preliminary data.</text>
</comment>
<evidence type="ECO:0000313" key="1">
    <source>
        <dbReference type="EMBL" id="TWI70033.1"/>
    </source>
</evidence>
<dbReference type="RefSeq" id="WP_145647733.1">
    <property type="nucleotide sequence ID" value="NZ_VLLB01000001.1"/>
</dbReference>
<organism evidence="1 2">
    <name type="scientific">Pseudoduganella lurida</name>
    <dbReference type="NCBI Taxonomy" id="1036180"/>
    <lineage>
        <taxon>Bacteria</taxon>
        <taxon>Pseudomonadati</taxon>
        <taxon>Pseudomonadota</taxon>
        <taxon>Betaproteobacteria</taxon>
        <taxon>Burkholderiales</taxon>
        <taxon>Oxalobacteraceae</taxon>
        <taxon>Telluria group</taxon>
        <taxon>Pseudoduganella</taxon>
    </lineage>
</organism>
<protein>
    <submittedName>
        <fullName evidence="1">Uncharacterized protein</fullName>
    </submittedName>
</protein>
<dbReference type="EMBL" id="VLLB01000001">
    <property type="protein sequence ID" value="TWI70033.1"/>
    <property type="molecule type" value="Genomic_DNA"/>
</dbReference>